<comment type="caution">
    <text evidence="3">The sequence shown here is derived from an EMBL/GenBank/DDBJ whole genome shotgun (WGS) entry which is preliminary data.</text>
</comment>
<gene>
    <name evidence="3" type="ORF">EVG20_g10651</name>
</gene>
<feature type="domain" description="UBX" evidence="2">
    <location>
        <begin position="90"/>
        <end position="172"/>
    </location>
</feature>
<protein>
    <recommendedName>
        <fullName evidence="2">UBX domain-containing protein</fullName>
    </recommendedName>
</protein>
<dbReference type="PANTHER" id="PTHR46467:SF1">
    <property type="entry name" value="TETHER CONTAINING UBX DOMAIN FOR GLUT4"/>
    <property type="match status" value="1"/>
</dbReference>
<organism evidence="3 4">
    <name type="scientific">Dentipellis fragilis</name>
    <dbReference type="NCBI Taxonomy" id="205917"/>
    <lineage>
        <taxon>Eukaryota</taxon>
        <taxon>Fungi</taxon>
        <taxon>Dikarya</taxon>
        <taxon>Basidiomycota</taxon>
        <taxon>Agaricomycotina</taxon>
        <taxon>Agaricomycetes</taxon>
        <taxon>Russulales</taxon>
        <taxon>Hericiaceae</taxon>
        <taxon>Dentipellis</taxon>
    </lineage>
</organism>
<dbReference type="SUPFAM" id="SSF54236">
    <property type="entry name" value="Ubiquitin-like"/>
    <property type="match status" value="1"/>
</dbReference>
<dbReference type="GO" id="GO:0012506">
    <property type="term" value="C:vesicle membrane"/>
    <property type="evidence" value="ECO:0007669"/>
    <property type="project" value="TreeGrafter"/>
</dbReference>
<evidence type="ECO:0000256" key="1">
    <source>
        <dbReference type="SAM" id="MobiDB-lite"/>
    </source>
</evidence>
<dbReference type="OrthoDB" id="440781at2759"/>
<dbReference type="EMBL" id="SEOQ01001350">
    <property type="protein sequence ID" value="TFY52215.1"/>
    <property type="molecule type" value="Genomic_DNA"/>
</dbReference>
<evidence type="ECO:0000259" key="2">
    <source>
        <dbReference type="PROSITE" id="PS50033"/>
    </source>
</evidence>
<evidence type="ECO:0000313" key="3">
    <source>
        <dbReference type="EMBL" id="TFY52215.1"/>
    </source>
</evidence>
<evidence type="ECO:0000313" key="4">
    <source>
        <dbReference type="Proteomes" id="UP000298327"/>
    </source>
</evidence>
<name>A0A4Y9XQ35_9AGAM</name>
<dbReference type="PROSITE" id="PS50033">
    <property type="entry name" value="UBX"/>
    <property type="match status" value="1"/>
</dbReference>
<dbReference type="AlphaFoldDB" id="A0A4Y9XQ35"/>
<sequence length="246" mass="27177">MSAENSSIPAQESSATSSSSQTPDPASYKVYKPPRTGHNSPRELPDDYFTPSAADLKAAQAALSARTQALTNAPFQARAVRETDEKAKRERWPETTIRIRFTDRMQLEKTFPSADKIRSVYAFVRNSLREDAKPSKFILYQPPKRDLKVSDPAVRDLSLAELQLAPSSVLLVRFLDESMNHPDYPAPLAESVIEHAEDLPTPPDFDNPNQQQPASKPSTSSSSKPSTTATGEKKIPKWLKLAGGKK</sequence>
<dbReference type="PANTHER" id="PTHR46467">
    <property type="entry name" value="TETHER CONTAINING UBX DOMAIN FOR GLUT4"/>
    <property type="match status" value="1"/>
</dbReference>
<feature type="region of interest" description="Disordered" evidence="1">
    <location>
        <begin position="1"/>
        <end position="51"/>
    </location>
</feature>
<dbReference type="Pfam" id="PF00789">
    <property type="entry name" value="UBX"/>
    <property type="match status" value="1"/>
</dbReference>
<dbReference type="GO" id="GO:0005634">
    <property type="term" value="C:nucleus"/>
    <property type="evidence" value="ECO:0007669"/>
    <property type="project" value="TreeGrafter"/>
</dbReference>
<dbReference type="InterPro" id="IPR029071">
    <property type="entry name" value="Ubiquitin-like_domsf"/>
</dbReference>
<dbReference type="GO" id="GO:0006886">
    <property type="term" value="P:intracellular protein transport"/>
    <property type="evidence" value="ECO:0007669"/>
    <property type="project" value="TreeGrafter"/>
</dbReference>
<dbReference type="SMART" id="SM00166">
    <property type="entry name" value="UBX"/>
    <property type="match status" value="1"/>
</dbReference>
<proteinExistence type="predicted"/>
<dbReference type="Proteomes" id="UP000298327">
    <property type="component" value="Unassembled WGS sequence"/>
</dbReference>
<feature type="compositionally biased region" description="Low complexity" evidence="1">
    <location>
        <begin position="1"/>
        <end position="27"/>
    </location>
</feature>
<dbReference type="InterPro" id="IPR001012">
    <property type="entry name" value="UBX_dom"/>
</dbReference>
<feature type="compositionally biased region" description="Low complexity" evidence="1">
    <location>
        <begin position="206"/>
        <end position="230"/>
    </location>
</feature>
<dbReference type="Gene3D" id="3.10.20.90">
    <property type="entry name" value="Phosphatidylinositol 3-kinase Catalytic Subunit, Chain A, domain 1"/>
    <property type="match status" value="1"/>
</dbReference>
<accession>A0A4Y9XQ35</accession>
<feature type="region of interest" description="Disordered" evidence="1">
    <location>
        <begin position="192"/>
        <end position="246"/>
    </location>
</feature>
<keyword evidence="4" id="KW-1185">Reference proteome</keyword>
<dbReference type="GO" id="GO:0005737">
    <property type="term" value="C:cytoplasm"/>
    <property type="evidence" value="ECO:0007669"/>
    <property type="project" value="TreeGrafter"/>
</dbReference>
<dbReference type="STRING" id="205917.A0A4Y9XQ35"/>
<reference evidence="3 4" key="1">
    <citation type="submission" date="2019-02" db="EMBL/GenBank/DDBJ databases">
        <title>Genome sequencing of the rare red list fungi Dentipellis fragilis.</title>
        <authorList>
            <person name="Buettner E."/>
            <person name="Kellner H."/>
        </authorList>
    </citation>
    <scope>NUCLEOTIDE SEQUENCE [LARGE SCALE GENOMIC DNA]</scope>
    <source>
        <strain evidence="3 4">DSM 105465</strain>
    </source>
</reference>